<keyword evidence="1" id="KW-1133">Transmembrane helix</keyword>
<proteinExistence type="predicted"/>
<evidence type="ECO:0000313" key="2">
    <source>
        <dbReference type="EMBL" id="ORY10051.1"/>
    </source>
</evidence>
<dbReference type="Proteomes" id="UP000193144">
    <property type="component" value="Unassembled WGS sequence"/>
</dbReference>
<keyword evidence="1" id="KW-0812">Transmembrane</keyword>
<dbReference type="OrthoDB" id="3540210at2759"/>
<gene>
    <name evidence="2" type="ORF">BCR34DRAFT_486313</name>
</gene>
<sequence length="449" mass="50922">MRRVTQCAPINAEKYATAWKSNVTEAYAGGPNTTVKYYQFGESKRGCEGVPWNETSKTPTTTFCVTQYQKDNFLDAYNLLANTAYYKNESDLASDFKPIPDFQVPDADVTLIQLFRKARYTGKVDDPLFNASVPDPDFKQYFLPSSDLAVLGCTEQYQFCNIGFDKCTSLTGLYDARHQVDQGDLSLTPRQDAAYKVMWKAAWTMALQWSTTVYGNNLLLARDWQFRTGSSTSSPLPAYQWQLESWNLHNLSLAVFQRRVNEFAAPEDFEIRPGLPSLKMIEIPNDSTLEICSQQKVRSNEHHAVSVLGMVIILVVGSILIFLDWAIEPFWFRRLTTHHGLAKKIDWINTGMLQLHRQTLETRGIGPWNVKDSEFPVLSKRFEKFSPVDARSDSDIPLRNVADEGQGQYAYRSELYNGGTYSAVPTHTPGSDVEQQHVLGDDKVRGNRI</sequence>
<organism evidence="2 3">
    <name type="scientific">Clohesyomyces aquaticus</name>
    <dbReference type="NCBI Taxonomy" id="1231657"/>
    <lineage>
        <taxon>Eukaryota</taxon>
        <taxon>Fungi</taxon>
        <taxon>Dikarya</taxon>
        <taxon>Ascomycota</taxon>
        <taxon>Pezizomycotina</taxon>
        <taxon>Dothideomycetes</taxon>
        <taxon>Pleosporomycetidae</taxon>
        <taxon>Pleosporales</taxon>
        <taxon>Lindgomycetaceae</taxon>
        <taxon>Clohesyomyces</taxon>
    </lineage>
</organism>
<dbReference type="AlphaFoldDB" id="A0A1Y1ZII6"/>
<feature type="transmembrane region" description="Helical" evidence="1">
    <location>
        <begin position="304"/>
        <end position="327"/>
    </location>
</feature>
<evidence type="ECO:0000256" key="1">
    <source>
        <dbReference type="SAM" id="Phobius"/>
    </source>
</evidence>
<name>A0A1Y1ZII6_9PLEO</name>
<reference evidence="2 3" key="1">
    <citation type="submission" date="2016-07" db="EMBL/GenBank/DDBJ databases">
        <title>Pervasive Adenine N6-methylation of Active Genes in Fungi.</title>
        <authorList>
            <consortium name="DOE Joint Genome Institute"/>
            <person name="Mondo S.J."/>
            <person name="Dannebaum R.O."/>
            <person name="Kuo R.C."/>
            <person name="Labutti K."/>
            <person name="Haridas S."/>
            <person name="Kuo A."/>
            <person name="Salamov A."/>
            <person name="Ahrendt S.R."/>
            <person name="Lipzen A."/>
            <person name="Sullivan W."/>
            <person name="Andreopoulos W.B."/>
            <person name="Clum A."/>
            <person name="Lindquist E."/>
            <person name="Daum C."/>
            <person name="Ramamoorthy G.K."/>
            <person name="Gryganskyi A."/>
            <person name="Culley D."/>
            <person name="Magnuson J.K."/>
            <person name="James T.Y."/>
            <person name="O'Malley M.A."/>
            <person name="Stajich J.E."/>
            <person name="Spatafora J.W."/>
            <person name="Visel A."/>
            <person name="Grigoriev I.V."/>
        </authorList>
    </citation>
    <scope>NUCLEOTIDE SEQUENCE [LARGE SCALE GENOMIC DNA]</scope>
    <source>
        <strain evidence="2 3">CBS 115471</strain>
    </source>
</reference>
<evidence type="ECO:0000313" key="3">
    <source>
        <dbReference type="Proteomes" id="UP000193144"/>
    </source>
</evidence>
<dbReference type="EMBL" id="MCFA01000078">
    <property type="protein sequence ID" value="ORY10051.1"/>
    <property type="molecule type" value="Genomic_DNA"/>
</dbReference>
<comment type="caution">
    <text evidence="2">The sequence shown here is derived from an EMBL/GenBank/DDBJ whole genome shotgun (WGS) entry which is preliminary data.</text>
</comment>
<keyword evidence="3" id="KW-1185">Reference proteome</keyword>
<keyword evidence="1" id="KW-0472">Membrane</keyword>
<protein>
    <submittedName>
        <fullName evidence="2">Uncharacterized protein</fullName>
    </submittedName>
</protein>
<accession>A0A1Y1ZII6</accession>